<dbReference type="RefSeq" id="WP_127073472.1">
    <property type="nucleotide sequence ID" value="NZ_BMKB01000001.1"/>
</dbReference>
<evidence type="ECO:0000313" key="2">
    <source>
        <dbReference type="Proteomes" id="UP000596977"/>
    </source>
</evidence>
<dbReference type="OrthoDB" id="8362855at2"/>
<proteinExistence type="predicted"/>
<evidence type="ECO:0000313" key="1">
    <source>
        <dbReference type="EMBL" id="GGA38501.1"/>
    </source>
</evidence>
<dbReference type="EMBL" id="BMKB01000001">
    <property type="protein sequence ID" value="GGA38501.1"/>
    <property type="molecule type" value="Genomic_DNA"/>
</dbReference>
<dbReference type="Gene3D" id="3.60.40.10">
    <property type="entry name" value="PPM-type phosphatase domain"/>
    <property type="match status" value="1"/>
</dbReference>
<evidence type="ECO:0008006" key="3">
    <source>
        <dbReference type="Google" id="ProtNLM"/>
    </source>
</evidence>
<dbReference type="InterPro" id="IPR036457">
    <property type="entry name" value="PPM-type-like_dom_sf"/>
</dbReference>
<comment type="caution">
    <text evidence="1">The sequence shown here is derived from an EMBL/GenBank/DDBJ whole genome shotgun (WGS) entry which is preliminary data.</text>
</comment>
<keyword evidence="2" id="KW-1185">Reference proteome</keyword>
<gene>
    <name evidence="1" type="ORF">GCM10011499_04880</name>
</gene>
<dbReference type="AlphaFoldDB" id="A0A916R7H2"/>
<sequence>MNIELFSHSKYKFPGKVGDDTALIIPDLVYAVFDGATDPTGATYQGQSGGRIAARTAAATIARLASQGALADMPLGDVLQAISDDVLAAARRYGATHPPSTTAAIALDMGEYFRIILAGDTGIRINGSALYQHHKLIDAVSNSARIAIFKHLAGQNECRDAVEMETRSIVFNGLDWAVQRQILSGELAEKIIADAGRAVGHNNEPAIERFLSGGIRIQPGFANNGATILGFASLNGGKVLLDGTRDFKVEKATLKSLEIFSDGYLTQPKGTMIADWETEFALVEKADFHKIDAYPSVKGSTTSEFCDDRTVLSIAF</sequence>
<protein>
    <recommendedName>
        <fullName evidence="3">PPM-type phosphatase domain-containing protein</fullName>
    </recommendedName>
</protein>
<dbReference type="Proteomes" id="UP000596977">
    <property type="component" value="Unassembled WGS sequence"/>
</dbReference>
<accession>A0A916R7H2</accession>
<reference evidence="1 2" key="1">
    <citation type="journal article" date="2014" name="Int. J. Syst. Evol. Microbiol.">
        <title>Complete genome sequence of Corynebacterium casei LMG S-19264T (=DSM 44701T), isolated from a smear-ripened cheese.</title>
        <authorList>
            <consortium name="US DOE Joint Genome Institute (JGI-PGF)"/>
            <person name="Walter F."/>
            <person name="Albersmeier A."/>
            <person name="Kalinowski J."/>
            <person name="Ruckert C."/>
        </authorList>
    </citation>
    <scope>NUCLEOTIDE SEQUENCE [LARGE SCALE GENOMIC DNA]</scope>
    <source>
        <strain evidence="1 2">CGMCC 1.15896</strain>
    </source>
</reference>
<name>A0A916R7H2_9HYPH</name>
<dbReference type="SUPFAM" id="SSF81606">
    <property type="entry name" value="PP2C-like"/>
    <property type="match status" value="1"/>
</dbReference>
<organism evidence="1 2">
    <name type="scientific">Pelagibacterium lentulum</name>
    <dbReference type="NCBI Taxonomy" id="2029865"/>
    <lineage>
        <taxon>Bacteria</taxon>
        <taxon>Pseudomonadati</taxon>
        <taxon>Pseudomonadota</taxon>
        <taxon>Alphaproteobacteria</taxon>
        <taxon>Hyphomicrobiales</taxon>
        <taxon>Devosiaceae</taxon>
        <taxon>Pelagibacterium</taxon>
    </lineage>
</organism>